<comment type="caution">
    <text evidence="2">The sequence shown here is derived from an EMBL/GenBank/DDBJ whole genome shotgun (WGS) entry which is preliminary data.</text>
</comment>
<evidence type="ECO:0000313" key="3">
    <source>
        <dbReference type="Proteomes" id="UP000706151"/>
    </source>
</evidence>
<dbReference type="InterPro" id="IPR018119">
    <property type="entry name" value="Strictosidine_synth_cons-reg"/>
</dbReference>
<protein>
    <recommendedName>
        <fullName evidence="1">Strictosidine synthase conserved region domain-containing protein</fullName>
    </recommendedName>
</protein>
<dbReference type="Gene3D" id="2.120.10.30">
    <property type="entry name" value="TolB, C-terminal domain"/>
    <property type="match status" value="1"/>
</dbReference>
<dbReference type="Proteomes" id="UP000706151">
    <property type="component" value="Unassembled WGS sequence"/>
</dbReference>
<dbReference type="Pfam" id="PF03088">
    <property type="entry name" value="Str_synth"/>
    <property type="match status" value="1"/>
</dbReference>
<name>A0A935W407_9PROT</name>
<accession>A0A935W407</accession>
<sequence>MPGFRRRRVLALAALGASVLAGFPAWQHFYPVSAAEGWSYEVYLDELPQVSALAMDAAGALYISLERSNQQGSILRREVNGTLSQALLGLSKPDGLVAFRDGVAIGQEGGDLPVVWLHGGRSEVLFQGRNVESLASDGQVLYAIEDRAGDGRLLRFDPVSRVLTVLRDGLSEGEGVAVCPNGQLFYAEKKKHWVKRWQADGADPVVLENLNAPGFLMCNDEGLWITEDATHRARLLLLERSGKLHTILSGLRSGQTVLPLAPGRLLLAEQGRARVLAVQRESAAQR</sequence>
<dbReference type="AlphaFoldDB" id="A0A935W407"/>
<dbReference type="SUPFAM" id="SSF101898">
    <property type="entry name" value="NHL repeat"/>
    <property type="match status" value="1"/>
</dbReference>
<dbReference type="InterPro" id="IPR006311">
    <property type="entry name" value="TAT_signal"/>
</dbReference>
<proteinExistence type="predicted"/>
<evidence type="ECO:0000313" key="2">
    <source>
        <dbReference type="EMBL" id="MBK7954627.1"/>
    </source>
</evidence>
<feature type="domain" description="Strictosidine synthase conserved region" evidence="1">
    <location>
        <begin position="139"/>
        <end position="196"/>
    </location>
</feature>
<gene>
    <name evidence="2" type="ORF">IPK02_12105</name>
</gene>
<dbReference type="EMBL" id="JADJOT010000009">
    <property type="protein sequence ID" value="MBK7954627.1"/>
    <property type="molecule type" value="Genomic_DNA"/>
</dbReference>
<evidence type="ECO:0000259" key="1">
    <source>
        <dbReference type="Pfam" id="PF03088"/>
    </source>
</evidence>
<dbReference type="PROSITE" id="PS51318">
    <property type="entry name" value="TAT"/>
    <property type="match status" value="1"/>
</dbReference>
<dbReference type="InterPro" id="IPR011042">
    <property type="entry name" value="6-blade_b-propeller_TolB-like"/>
</dbReference>
<organism evidence="2 3">
    <name type="scientific">Candidatus Accumulibacter affinis</name>
    <dbReference type="NCBI Taxonomy" id="2954384"/>
    <lineage>
        <taxon>Bacteria</taxon>
        <taxon>Pseudomonadati</taxon>
        <taxon>Pseudomonadota</taxon>
        <taxon>Betaproteobacteria</taxon>
        <taxon>Candidatus Accumulibacter</taxon>
    </lineage>
</organism>
<reference evidence="2 3" key="1">
    <citation type="submission" date="2020-10" db="EMBL/GenBank/DDBJ databases">
        <title>Connecting structure to function with the recovery of over 1000 high-quality activated sludge metagenome-assembled genomes encoding full-length rRNA genes using long-read sequencing.</title>
        <authorList>
            <person name="Singleton C.M."/>
            <person name="Petriglieri F."/>
            <person name="Kristensen J.M."/>
            <person name="Kirkegaard R.H."/>
            <person name="Michaelsen T.Y."/>
            <person name="Andersen M.H."/>
            <person name="Karst S.M."/>
            <person name="Dueholm M.S."/>
            <person name="Nielsen P.H."/>
            <person name="Albertsen M."/>
        </authorList>
    </citation>
    <scope>NUCLEOTIDE SEQUENCE [LARGE SCALE GENOMIC DNA]</scope>
    <source>
        <strain evidence="2">Fred_18-Q3-R57-64_BAT3C.720</strain>
    </source>
</reference>